<sequence length="330" mass="36456">MPPPTPRHARRTPRPDAGVARRPHDAATSSHAAPTSPPPCPCRTDAGVARRDWSTASQVTPDAANVPRTAGKMPRPNAGVARCPHVAASAPLPAGSRHCTPHAVSGRRRPKSPLTQQLARPAGPLECAPPALTSATLCYFLFLAAARLYSSSEYCGLRYAGRLKNCPPKKVPEVTVKGVNLVFQEVDGSKCFTWPNPKVGMQCSVFRTHNQSKNDHTMTLRSTVTSARNCENDIHERDLDDGGDDIYEDTEARVFTERDVCFSKANVMQGCNHMDGHFFNRLMIPLFFWKKVKNNVPVNLCIVFLKFTIYLEAQKLVVETDIMQRSREPN</sequence>
<organism evidence="2 3">
    <name type="scientific">Paspalum notatum var. saurae</name>
    <dbReference type="NCBI Taxonomy" id="547442"/>
    <lineage>
        <taxon>Eukaryota</taxon>
        <taxon>Viridiplantae</taxon>
        <taxon>Streptophyta</taxon>
        <taxon>Embryophyta</taxon>
        <taxon>Tracheophyta</taxon>
        <taxon>Spermatophyta</taxon>
        <taxon>Magnoliopsida</taxon>
        <taxon>Liliopsida</taxon>
        <taxon>Poales</taxon>
        <taxon>Poaceae</taxon>
        <taxon>PACMAD clade</taxon>
        <taxon>Panicoideae</taxon>
        <taxon>Andropogonodae</taxon>
        <taxon>Paspaleae</taxon>
        <taxon>Paspalinae</taxon>
        <taxon>Paspalum</taxon>
    </lineage>
</organism>
<proteinExistence type="predicted"/>
<keyword evidence="3" id="KW-1185">Reference proteome</keyword>
<evidence type="ECO:0000313" key="2">
    <source>
        <dbReference type="EMBL" id="WVZ94810.1"/>
    </source>
</evidence>
<dbReference type="EMBL" id="CP144753">
    <property type="protein sequence ID" value="WVZ94810.1"/>
    <property type="molecule type" value="Genomic_DNA"/>
</dbReference>
<dbReference type="AlphaFoldDB" id="A0AAQ3XE05"/>
<name>A0AAQ3XE05_PASNO</name>
<dbReference type="Proteomes" id="UP001341281">
    <property type="component" value="Chromosome 09"/>
</dbReference>
<gene>
    <name evidence="2" type="ORF">U9M48_040655</name>
</gene>
<protein>
    <submittedName>
        <fullName evidence="2">Uncharacterized protein</fullName>
    </submittedName>
</protein>
<evidence type="ECO:0000313" key="3">
    <source>
        <dbReference type="Proteomes" id="UP001341281"/>
    </source>
</evidence>
<feature type="region of interest" description="Disordered" evidence="1">
    <location>
        <begin position="1"/>
        <end position="125"/>
    </location>
</feature>
<evidence type="ECO:0000256" key="1">
    <source>
        <dbReference type="SAM" id="MobiDB-lite"/>
    </source>
</evidence>
<reference evidence="2 3" key="1">
    <citation type="submission" date="2024-02" db="EMBL/GenBank/DDBJ databases">
        <title>High-quality chromosome-scale genome assembly of Pensacola bahiagrass (Paspalum notatum Flugge var. saurae).</title>
        <authorList>
            <person name="Vega J.M."/>
            <person name="Podio M."/>
            <person name="Orjuela J."/>
            <person name="Siena L.A."/>
            <person name="Pessino S.C."/>
            <person name="Combes M.C."/>
            <person name="Mariac C."/>
            <person name="Albertini E."/>
            <person name="Pupilli F."/>
            <person name="Ortiz J.P.A."/>
            <person name="Leblanc O."/>
        </authorList>
    </citation>
    <scope>NUCLEOTIDE SEQUENCE [LARGE SCALE GENOMIC DNA]</scope>
    <source>
        <strain evidence="2">R1</strain>
        <tissue evidence="2">Leaf</tissue>
    </source>
</reference>
<accession>A0AAQ3XE05</accession>